<organism evidence="3 4">
    <name type="scientific">Lentzea cavernae</name>
    <dbReference type="NCBI Taxonomy" id="2020703"/>
    <lineage>
        <taxon>Bacteria</taxon>
        <taxon>Bacillati</taxon>
        <taxon>Actinomycetota</taxon>
        <taxon>Actinomycetes</taxon>
        <taxon>Pseudonocardiales</taxon>
        <taxon>Pseudonocardiaceae</taxon>
        <taxon>Lentzea</taxon>
    </lineage>
</organism>
<evidence type="ECO:0000313" key="3">
    <source>
        <dbReference type="EMBL" id="GHH33401.1"/>
    </source>
</evidence>
<gene>
    <name evidence="3" type="ORF">GCM10017774_15780</name>
</gene>
<dbReference type="InterPro" id="IPR036527">
    <property type="entry name" value="SCP2_sterol-bd_dom_sf"/>
</dbReference>
<protein>
    <recommendedName>
        <fullName evidence="2">Enhanced intracellular survival protein domain-containing protein</fullName>
    </recommendedName>
</protein>
<dbReference type="SUPFAM" id="SSF55718">
    <property type="entry name" value="SCP-like"/>
    <property type="match status" value="1"/>
</dbReference>
<dbReference type="InterPro" id="IPR025559">
    <property type="entry name" value="Eis_dom"/>
</dbReference>
<name>A0ABQ3M4C3_9PSEU</name>
<dbReference type="EMBL" id="BNAR01000002">
    <property type="protein sequence ID" value="GHH33401.1"/>
    <property type="molecule type" value="Genomic_DNA"/>
</dbReference>
<feature type="region of interest" description="Disordered" evidence="1">
    <location>
        <begin position="41"/>
        <end position="60"/>
    </location>
</feature>
<sequence length="60" mass="6563">METTRDPDLELDVRDPGSLYLGATTPGALVRAGHAKVRASATKADALFRTERPPHRPHRS</sequence>
<dbReference type="Pfam" id="PF13530">
    <property type="entry name" value="SCP2_2"/>
    <property type="match status" value="1"/>
</dbReference>
<reference evidence="4" key="1">
    <citation type="journal article" date="2019" name="Int. J. Syst. Evol. Microbiol.">
        <title>The Global Catalogue of Microorganisms (GCM) 10K type strain sequencing project: providing services to taxonomists for standard genome sequencing and annotation.</title>
        <authorList>
            <consortium name="The Broad Institute Genomics Platform"/>
            <consortium name="The Broad Institute Genome Sequencing Center for Infectious Disease"/>
            <person name="Wu L."/>
            <person name="Ma J."/>
        </authorList>
    </citation>
    <scope>NUCLEOTIDE SEQUENCE [LARGE SCALE GENOMIC DNA]</scope>
    <source>
        <strain evidence="4">CGMCC 4.7367</strain>
    </source>
</reference>
<evidence type="ECO:0000259" key="2">
    <source>
        <dbReference type="Pfam" id="PF13530"/>
    </source>
</evidence>
<accession>A0ABQ3M4C3</accession>
<feature type="domain" description="Enhanced intracellular survival protein" evidence="2">
    <location>
        <begin position="4"/>
        <end position="55"/>
    </location>
</feature>
<evidence type="ECO:0000313" key="4">
    <source>
        <dbReference type="Proteomes" id="UP000605568"/>
    </source>
</evidence>
<evidence type="ECO:0000256" key="1">
    <source>
        <dbReference type="SAM" id="MobiDB-lite"/>
    </source>
</evidence>
<keyword evidence="4" id="KW-1185">Reference proteome</keyword>
<dbReference type="Proteomes" id="UP000605568">
    <property type="component" value="Unassembled WGS sequence"/>
</dbReference>
<dbReference type="Gene3D" id="3.30.1050.10">
    <property type="entry name" value="SCP2 sterol-binding domain"/>
    <property type="match status" value="1"/>
</dbReference>
<dbReference type="RefSeq" id="WP_191297104.1">
    <property type="nucleotide sequence ID" value="NZ_BNAR01000002.1"/>
</dbReference>
<comment type="caution">
    <text evidence="3">The sequence shown here is derived from an EMBL/GenBank/DDBJ whole genome shotgun (WGS) entry which is preliminary data.</text>
</comment>
<proteinExistence type="predicted"/>